<evidence type="ECO:0000256" key="4">
    <source>
        <dbReference type="PROSITE-ProRule" id="PRU00473"/>
    </source>
</evidence>
<dbReference type="RefSeq" id="WP_078306455.1">
    <property type="nucleotide sequence ID" value="NZ_MUYT01000003.1"/>
</dbReference>
<keyword evidence="9" id="KW-1185">Reference proteome</keyword>
<reference evidence="8 9" key="1">
    <citation type="submission" date="2017-02" db="EMBL/GenBank/DDBJ databases">
        <title>Draft genome sequence of Moraxella lincolnii CCUG 9405T type strain.</title>
        <authorList>
            <person name="Salva-Serra F."/>
            <person name="Engstrom-Jakobsson H."/>
            <person name="Thorell K."/>
            <person name="Jaen-Luchoro D."/>
            <person name="Gonzales-Siles L."/>
            <person name="Karlsson R."/>
            <person name="Yazdan S."/>
            <person name="Boulund F."/>
            <person name="Johnning A."/>
            <person name="Engstrand L."/>
            <person name="Kristiansson E."/>
            <person name="Moore E."/>
        </authorList>
    </citation>
    <scope>NUCLEOTIDE SEQUENCE [LARGE SCALE GENOMIC DNA]</scope>
    <source>
        <strain evidence="8 9">CCUG 9405</strain>
    </source>
</reference>
<feature type="compositionally biased region" description="Low complexity" evidence="5">
    <location>
        <begin position="558"/>
        <end position="575"/>
    </location>
</feature>
<comment type="caution">
    <text evidence="8">The sequence shown here is derived from an EMBL/GenBank/DDBJ whole genome shotgun (WGS) entry which is preliminary data.</text>
</comment>
<dbReference type="PROSITE" id="PS01068">
    <property type="entry name" value="OMPA_1"/>
    <property type="match status" value="1"/>
</dbReference>
<feature type="domain" description="OmpA-like" evidence="7">
    <location>
        <begin position="393"/>
        <end position="510"/>
    </location>
</feature>
<keyword evidence="6" id="KW-1133">Transmembrane helix</keyword>
<dbReference type="OrthoDB" id="9782229at2"/>
<organism evidence="8 9">
    <name type="scientific">Lwoffella lincolnii</name>
    <dbReference type="NCBI Taxonomy" id="90241"/>
    <lineage>
        <taxon>Bacteria</taxon>
        <taxon>Pseudomonadati</taxon>
        <taxon>Pseudomonadota</taxon>
        <taxon>Gammaproteobacteria</taxon>
        <taxon>Moraxellales</taxon>
        <taxon>Moraxellaceae</taxon>
        <taxon>Lwoffella</taxon>
    </lineage>
</organism>
<dbReference type="PANTHER" id="PTHR30329:SF21">
    <property type="entry name" value="LIPOPROTEIN YIAD-RELATED"/>
    <property type="match status" value="1"/>
</dbReference>
<proteinExistence type="predicted"/>
<keyword evidence="3" id="KW-0998">Cell outer membrane</keyword>
<evidence type="ECO:0000256" key="5">
    <source>
        <dbReference type="SAM" id="MobiDB-lite"/>
    </source>
</evidence>
<evidence type="ECO:0000259" key="7">
    <source>
        <dbReference type="PROSITE" id="PS51123"/>
    </source>
</evidence>
<dbReference type="PANTHER" id="PTHR30329">
    <property type="entry name" value="STATOR ELEMENT OF FLAGELLAR MOTOR COMPLEX"/>
    <property type="match status" value="1"/>
</dbReference>
<dbReference type="Gene3D" id="3.30.1330.60">
    <property type="entry name" value="OmpA-like domain"/>
    <property type="match status" value="1"/>
</dbReference>
<dbReference type="STRING" id="90241.B0682_02020"/>
<dbReference type="InterPro" id="IPR050330">
    <property type="entry name" value="Bact_OuterMem_StrucFunc"/>
</dbReference>
<dbReference type="Proteomes" id="UP000191094">
    <property type="component" value="Unassembled WGS sequence"/>
</dbReference>
<keyword evidence="6" id="KW-0812">Transmembrane</keyword>
<evidence type="ECO:0000256" key="2">
    <source>
        <dbReference type="ARBA" id="ARBA00023136"/>
    </source>
</evidence>
<name>A0A1T0CJ97_9GAMM</name>
<evidence type="ECO:0000256" key="6">
    <source>
        <dbReference type="SAM" id="Phobius"/>
    </source>
</evidence>
<evidence type="ECO:0000313" key="8">
    <source>
        <dbReference type="EMBL" id="OOS22420.1"/>
    </source>
</evidence>
<gene>
    <name evidence="8" type="ORF">B0682_02020</name>
</gene>
<dbReference type="PROSITE" id="PS51123">
    <property type="entry name" value="OMPA_2"/>
    <property type="match status" value="1"/>
</dbReference>
<evidence type="ECO:0000313" key="9">
    <source>
        <dbReference type="Proteomes" id="UP000191094"/>
    </source>
</evidence>
<dbReference type="SUPFAM" id="SSF103088">
    <property type="entry name" value="OmpA-like"/>
    <property type="match status" value="1"/>
</dbReference>
<accession>A0A1T0CJ97</accession>
<dbReference type="InterPro" id="IPR036737">
    <property type="entry name" value="OmpA-like_sf"/>
</dbReference>
<dbReference type="Pfam" id="PF00691">
    <property type="entry name" value="OmpA"/>
    <property type="match status" value="1"/>
</dbReference>
<dbReference type="GO" id="GO:0009279">
    <property type="term" value="C:cell outer membrane"/>
    <property type="evidence" value="ECO:0007669"/>
    <property type="project" value="UniProtKB-SubCell"/>
</dbReference>
<keyword evidence="2 4" id="KW-0472">Membrane</keyword>
<dbReference type="AlphaFoldDB" id="A0A1T0CJ97"/>
<dbReference type="InterPro" id="IPR006664">
    <property type="entry name" value="OMP_bac"/>
</dbReference>
<evidence type="ECO:0000256" key="1">
    <source>
        <dbReference type="ARBA" id="ARBA00004442"/>
    </source>
</evidence>
<evidence type="ECO:0000256" key="3">
    <source>
        <dbReference type="ARBA" id="ARBA00023237"/>
    </source>
</evidence>
<sequence length="575" mass="61014">MNIINHLSNTITPAVLSDATASSETSMLEQFYAIFLARLADDNTYAKLLDENLVAENAGLDAIVWNNTDDPKYVAEQLAINHGLEINSVQQMMAAASPLVVQEVEALAGETPVPTYLRGLQHSQDNHNTAFVDHIPNWALAMLPAGLLGSTASTATAHVTPPAHVTPEPADSRISETISTDPLVKTKKPSGSFMKALLPIIGLIILGALAWALLKGCQEPTTSTPVATATEQSAQTVAPIEEMVNESPSVLRLSVDETGENVYTATVTAGDQGVVDSIKSAIVNVFGQPAADKLMVDIDSNLATHMPAGDKLTDILSVVKGVPNASISIVGETIRVNAPDTDARDKLVAQLQALLPAFIVEAEPDLNIGDSVNQSITASQAALNRLTAAPNINDLIRALNLQIINFAVDEAIIPEENKVILDKAAELLQKLPDAHLKITGHTDTQGPASYNQDLSERRAISVKEYLISKGINAEHLTTIGAGQEEPIADNSTEQGRFRNRRIEFGVMSDGKSVAVIGNGESGSTSIADTTKVNDAIHVAGNAVKEVVSGVIDREVDLNSTDTNHATDNDNNNNNE</sequence>
<protein>
    <recommendedName>
        <fullName evidence="7">OmpA-like domain-containing protein</fullName>
    </recommendedName>
</protein>
<dbReference type="EMBL" id="MUYT01000003">
    <property type="protein sequence ID" value="OOS22420.1"/>
    <property type="molecule type" value="Genomic_DNA"/>
</dbReference>
<feature type="transmembrane region" description="Helical" evidence="6">
    <location>
        <begin position="196"/>
        <end position="214"/>
    </location>
</feature>
<feature type="region of interest" description="Disordered" evidence="5">
    <location>
        <begin position="555"/>
        <end position="575"/>
    </location>
</feature>
<dbReference type="CDD" id="cd07185">
    <property type="entry name" value="OmpA_C-like"/>
    <property type="match status" value="1"/>
</dbReference>
<dbReference type="InterPro" id="IPR006690">
    <property type="entry name" value="OMPA-like_CS"/>
</dbReference>
<dbReference type="InterPro" id="IPR006665">
    <property type="entry name" value="OmpA-like"/>
</dbReference>
<dbReference type="PRINTS" id="PR01021">
    <property type="entry name" value="OMPADOMAIN"/>
</dbReference>
<comment type="subcellular location">
    <subcellularLocation>
        <location evidence="1">Cell outer membrane</location>
    </subcellularLocation>
</comment>